<name>A0A9Q3IKP6_9BASI</name>
<proteinExistence type="predicted"/>
<evidence type="ECO:0000313" key="1">
    <source>
        <dbReference type="EMBL" id="MBW0542560.1"/>
    </source>
</evidence>
<sequence>DYKVTLTRLKQDFILTAVQREVNRRRLTRDSPCVLYLPTTKMILPTLACLFLLVECHEVIPVCKLCDRPTTPIKDPVQFTCWKHLLCANCNDFIDACQRKYPSEYGQCMWEDCQCQTPVKKTCEGNHSTGQLCYNCRSKQWQLGNSGEGYGGISSQLENMQLGD</sequence>
<protein>
    <submittedName>
        <fullName evidence="1">Uncharacterized protein</fullName>
    </submittedName>
</protein>
<accession>A0A9Q3IKP6</accession>
<feature type="non-terminal residue" evidence="1">
    <location>
        <position position="1"/>
    </location>
</feature>
<comment type="caution">
    <text evidence="1">The sequence shown here is derived from an EMBL/GenBank/DDBJ whole genome shotgun (WGS) entry which is preliminary data.</text>
</comment>
<dbReference type="EMBL" id="AVOT02047297">
    <property type="protein sequence ID" value="MBW0542560.1"/>
    <property type="molecule type" value="Genomic_DNA"/>
</dbReference>
<organism evidence="1 2">
    <name type="scientific">Austropuccinia psidii MF-1</name>
    <dbReference type="NCBI Taxonomy" id="1389203"/>
    <lineage>
        <taxon>Eukaryota</taxon>
        <taxon>Fungi</taxon>
        <taxon>Dikarya</taxon>
        <taxon>Basidiomycota</taxon>
        <taxon>Pucciniomycotina</taxon>
        <taxon>Pucciniomycetes</taxon>
        <taxon>Pucciniales</taxon>
        <taxon>Sphaerophragmiaceae</taxon>
        <taxon>Austropuccinia</taxon>
    </lineage>
</organism>
<gene>
    <name evidence="1" type="ORF">O181_082275</name>
</gene>
<dbReference type="Proteomes" id="UP000765509">
    <property type="component" value="Unassembled WGS sequence"/>
</dbReference>
<keyword evidence="2" id="KW-1185">Reference proteome</keyword>
<reference evidence="1" key="1">
    <citation type="submission" date="2021-03" db="EMBL/GenBank/DDBJ databases">
        <title>Draft genome sequence of rust myrtle Austropuccinia psidii MF-1, a brazilian biotype.</title>
        <authorList>
            <person name="Quecine M.C."/>
            <person name="Pachon D.M.R."/>
            <person name="Bonatelli M.L."/>
            <person name="Correr F.H."/>
            <person name="Franceschini L.M."/>
            <person name="Leite T.F."/>
            <person name="Margarido G.R.A."/>
            <person name="Almeida C.A."/>
            <person name="Ferrarezi J.A."/>
            <person name="Labate C.A."/>
        </authorList>
    </citation>
    <scope>NUCLEOTIDE SEQUENCE</scope>
    <source>
        <strain evidence="1">MF-1</strain>
    </source>
</reference>
<dbReference type="AlphaFoldDB" id="A0A9Q3IKP6"/>
<evidence type="ECO:0000313" key="2">
    <source>
        <dbReference type="Proteomes" id="UP000765509"/>
    </source>
</evidence>